<dbReference type="AlphaFoldDB" id="A0A7J0HD96"/>
<evidence type="ECO:0000313" key="3">
    <source>
        <dbReference type="Proteomes" id="UP000585474"/>
    </source>
</evidence>
<gene>
    <name evidence="2" type="ORF">Acr_29g0001030</name>
</gene>
<feature type="region of interest" description="Disordered" evidence="1">
    <location>
        <begin position="127"/>
        <end position="146"/>
    </location>
</feature>
<accession>A0A7J0HD96</accession>
<keyword evidence="2" id="KW-0378">Hydrolase</keyword>
<sequence>MGPLPHPRSSRGSETTATMTLWRSREDVQGPQIPGPHSLSTHLNHIRLSPRPRRSSPRPQPQAVRRRPIRPQIPSRLRNLRTPSSENPLLQAHPKSSAPNRWSKRSPNCPNPQLRDPSQEAYDAVEHWPSSARARSNCGERLWASR</sequence>
<name>A0A7J0HD96_9ERIC</name>
<evidence type="ECO:0000313" key="2">
    <source>
        <dbReference type="EMBL" id="GFZ20941.1"/>
    </source>
</evidence>
<feature type="compositionally biased region" description="Basic residues" evidence="1">
    <location>
        <begin position="44"/>
        <end position="56"/>
    </location>
</feature>
<comment type="caution">
    <text evidence="2">The sequence shown here is derived from an EMBL/GenBank/DDBJ whole genome shotgun (WGS) entry which is preliminary data.</text>
</comment>
<evidence type="ECO:0000256" key="1">
    <source>
        <dbReference type="SAM" id="MobiDB-lite"/>
    </source>
</evidence>
<proteinExistence type="predicted"/>
<keyword evidence="3" id="KW-1185">Reference proteome</keyword>
<feature type="compositionally biased region" description="Polar residues" evidence="1">
    <location>
        <begin position="10"/>
        <end position="21"/>
    </location>
</feature>
<dbReference type="Proteomes" id="UP000585474">
    <property type="component" value="Unassembled WGS sequence"/>
</dbReference>
<feature type="region of interest" description="Disordered" evidence="1">
    <location>
        <begin position="1"/>
        <end position="121"/>
    </location>
</feature>
<organism evidence="2 3">
    <name type="scientific">Actinidia rufa</name>
    <dbReference type="NCBI Taxonomy" id="165716"/>
    <lineage>
        <taxon>Eukaryota</taxon>
        <taxon>Viridiplantae</taxon>
        <taxon>Streptophyta</taxon>
        <taxon>Embryophyta</taxon>
        <taxon>Tracheophyta</taxon>
        <taxon>Spermatophyta</taxon>
        <taxon>Magnoliopsida</taxon>
        <taxon>eudicotyledons</taxon>
        <taxon>Gunneridae</taxon>
        <taxon>Pentapetalae</taxon>
        <taxon>asterids</taxon>
        <taxon>Ericales</taxon>
        <taxon>Actinidiaceae</taxon>
        <taxon>Actinidia</taxon>
    </lineage>
</organism>
<protein>
    <submittedName>
        <fullName evidence="2">Ubiquitin carboxyl-terminal hydrolase family protein</fullName>
    </submittedName>
</protein>
<dbReference type="EMBL" id="BJWL01000029">
    <property type="protein sequence ID" value="GFZ20941.1"/>
    <property type="molecule type" value="Genomic_DNA"/>
</dbReference>
<reference evidence="2 3" key="1">
    <citation type="submission" date="2019-07" db="EMBL/GenBank/DDBJ databases">
        <title>De Novo Assembly of kiwifruit Actinidia rufa.</title>
        <authorList>
            <person name="Sugita-Konishi S."/>
            <person name="Sato K."/>
            <person name="Mori E."/>
            <person name="Abe Y."/>
            <person name="Kisaki G."/>
            <person name="Hamano K."/>
            <person name="Suezawa K."/>
            <person name="Otani M."/>
            <person name="Fukuda T."/>
            <person name="Manabe T."/>
            <person name="Gomi K."/>
            <person name="Tabuchi M."/>
            <person name="Akimitsu K."/>
            <person name="Kataoka I."/>
        </authorList>
    </citation>
    <scope>NUCLEOTIDE SEQUENCE [LARGE SCALE GENOMIC DNA]</scope>
    <source>
        <strain evidence="3">cv. Fuchu</strain>
    </source>
</reference>
<feature type="compositionally biased region" description="Polar residues" evidence="1">
    <location>
        <begin position="97"/>
        <end position="108"/>
    </location>
</feature>
<dbReference type="GO" id="GO:0016787">
    <property type="term" value="F:hydrolase activity"/>
    <property type="evidence" value="ECO:0007669"/>
    <property type="project" value="UniProtKB-KW"/>
</dbReference>